<feature type="active site" evidence="5">
    <location>
        <position position="39"/>
    </location>
</feature>
<evidence type="ECO:0000256" key="5">
    <source>
        <dbReference type="PROSITE-ProRule" id="PRU00520"/>
    </source>
</evidence>
<dbReference type="EC" id="3.6.1.7" evidence="2 5"/>
<dbReference type="EMBL" id="CP088156">
    <property type="protein sequence ID" value="UFZ06313.1"/>
    <property type="molecule type" value="Genomic_DNA"/>
</dbReference>
<dbReference type="SUPFAM" id="SSF54975">
    <property type="entry name" value="Acylphosphatase/BLUF domain-like"/>
    <property type="match status" value="1"/>
</dbReference>
<evidence type="ECO:0000256" key="4">
    <source>
        <dbReference type="ARBA" id="ARBA00047645"/>
    </source>
</evidence>
<feature type="domain" description="Acylphosphatase-like" evidence="7">
    <location>
        <begin position="6"/>
        <end position="98"/>
    </location>
</feature>
<comment type="similarity">
    <text evidence="1 6">Belongs to the acylphosphatase family.</text>
</comment>
<evidence type="ECO:0000256" key="6">
    <source>
        <dbReference type="RuleBase" id="RU004168"/>
    </source>
</evidence>
<keyword evidence="3 5" id="KW-0378">Hydrolase</keyword>
<dbReference type="PROSITE" id="PS00151">
    <property type="entry name" value="ACYLPHOSPHATASE_2"/>
    <property type="match status" value="1"/>
</dbReference>
<evidence type="ECO:0000313" key="8">
    <source>
        <dbReference type="EMBL" id="UFZ06313.1"/>
    </source>
</evidence>
<dbReference type="PANTHER" id="PTHR47268:SF4">
    <property type="entry name" value="ACYLPHOSPHATASE"/>
    <property type="match status" value="1"/>
</dbReference>
<evidence type="ECO:0000256" key="1">
    <source>
        <dbReference type="ARBA" id="ARBA00005614"/>
    </source>
</evidence>
<evidence type="ECO:0000313" key="9">
    <source>
        <dbReference type="Proteomes" id="UP001431010"/>
    </source>
</evidence>
<name>A0ABY3RG83_9BRAD</name>
<dbReference type="Pfam" id="PF00708">
    <property type="entry name" value="Acylphosphatase"/>
    <property type="match status" value="1"/>
</dbReference>
<sequence length="100" mass="10661">MTDRSIVHVTVRGRVQGVGYRAWVEDQAILNGLEGWVRNRTDGRVEAVFAGPADDVAAMVTACRKGAPAARVDDVIAAPATADQIALCRRGEVFSVLPTV</sequence>
<organism evidence="8 9">
    <name type="scientific">Bradyrhizobium ontarionense</name>
    <dbReference type="NCBI Taxonomy" id="2898149"/>
    <lineage>
        <taxon>Bacteria</taxon>
        <taxon>Pseudomonadati</taxon>
        <taxon>Pseudomonadota</taxon>
        <taxon>Alphaproteobacteria</taxon>
        <taxon>Hyphomicrobiales</taxon>
        <taxon>Nitrobacteraceae</taxon>
        <taxon>Bradyrhizobium</taxon>
    </lineage>
</organism>
<dbReference type="Proteomes" id="UP001431010">
    <property type="component" value="Chromosome"/>
</dbReference>
<gene>
    <name evidence="8" type="ORF">LQG66_08435</name>
</gene>
<evidence type="ECO:0000256" key="2">
    <source>
        <dbReference type="ARBA" id="ARBA00012150"/>
    </source>
</evidence>
<dbReference type="PANTHER" id="PTHR47268">
    <property type="entry name" value="ACYLPHOSPHATASE"/>
    <property type="match status" value="1"/>
</dbReference>
<accession>A0ABY3RG83</accession>
<proteinExistence type="inferred from homology"/>
<dbReference type="PRINTS" id="PR00112">
    <property type="entry name" value="ACYLPHPHTASE"/>
</dbReference>
<dbReference type="InterPro" id="IPR036046">
    <property type="entry name" value="Acylphosphatase-like_dom_sf"/>
</dbReference>
<dbReference type="InterPro" id="IPR017968">
    <property type="entry name" value="Acylphosphatase_CS"/>
</dbReference>
<dbReference type="PROSITE" id="PS51160">
    <property type="entry name" value="ACYLPHOSPHATASE_3"/>
    <property type="match status" value="1"/>
</dbReference>
<evidence type="ECO:0000256" key="3">
    <source>
        <dbReference type="ARBA" id="ARBA00022801"/>
    </source>
</evidence>
<dbReference type="Gene3D" id="3.30.70.100">
    <property type="match status" value="1"/>
</dbReference>
<evidence type="ECO:0000259" key="7">
    <source>
        <dbReference type="PROSITE" id="PS51160"/>
    </source>
</evidence>
<comment type="catalytic activity">
    <reaction evidence="4 5">
        <text>an acyl phosphate + H2O = a carboxylate + phosphate + H(+)</text>
        <dbReference type="Rhea" id="RHEA:14965"/>
        <dbReference type="ChEBI" id="CHEBI:15377"/>
        <dbReference type="ChEBI" id="CHEBI:15378"/>
        <dbReference type="ChEBI" id="CHEBI:29067"/>
        <dbReference type="ChEBI" id="CHEBI:43474"/>
        <dbReference type="ChEBI" id="CHEBI:59918"/>
        <dbReference type="EC" id="3.6.1.7"/>
    </reaction>
</comment>
<dbReference type="InterPro" id="IPR001792">
    <property type="entry name" value="Acylphosphatase-like_dom"/>
</dbReference>
<reference evidence="8" key="1">
    <citation type="journal article" date="2024" name="Antonie Van Leeuwenhoek">
        <title>Bradyrhizobium ontarionense sp. nov., a novel bacterial symbiont isolated from Aeschynomene indica (Indian jointvetch), harbours photosynthesis, nitrogen fixation and nitrous oxide (N2O) reductase genes.</title>
        <authorList>
            <person name="Bromfield E.S.P."/>
            <person name="Cloutier S."/>
        </authorList>
    </citation>
    <scope>NUCLEOTIDE SEQUENCE</scope>
    <source>
        <strain evidence="8">A19</strain>
    </source>
</reference>
<dbReference type="InterPro" id="IPR020456">
    <property type="entry name" value="Acylphosphatase"/>
</dbReference>
<protein>
    <recommendedName>
        <fullName evidence="2 5">acylphosphatase</fullName>
        <ecNumber evidence="2 5">3.6.1.7</ecNumber>
    </recommendedName>
</protein>
<feature type="active site" evidence="5">
    <location>
        <position position="21"/>
    </location>
</feature>
<dbReference type="RefSeq" id="WP_231325333.1">
    <property type="nucleotide sequence ID" value="NZ_CP088156.1"/>
</dbReference>
<keyword evidence="9" id="KW-1185">Reference proteome</keyword>
<dbReference type="NCBIfam" id="NF010996">
    <property type="entry name" value="PRK14421.1"/>
    <property type="match status" value="1"/>
</dbReference>